<reference evidence="1" key="1">
    <citation type="journal article" date="2020" name="bioRxiv">
        <title>Chromosome-level reference genome of the European wasp spider Argiope bruennichi: a resource for studies on range expansion and evolutionary adaptation.</title>
        <authorList>
            <person name="Sheffer M.M."/>
            <person name="Hoppe A."/>
            <person name="Krehenwinkel H."/>
            <person name="Uhl G."/>
            <person name="Kuss A.W."/>
            <person name="Jensen L."/>
            <person name="Jensen C."/>
            <person name="Gillespie R.G."/>
            <person name="Hoff K.J."/>
            <person name="Prost S."/>
        </authorList>
    </citation>
    <scope>NUCLEOTIDE SEQUENCE</scope>
</reference>
<protein>
    <submittedName>
        <fullName evidence="1">Uncharacterized protein</fullName>
    </submittedName>
</protein>
<dbReference type="Proteomes" id="UP000807504">
    <property type="component" value="Unassembled WGS sequence"/>
</dbReference>
<evidence type="ECO:0000313" key="2">
    <source>
        <dbReference type="Proteomes" id="UP000807504"/>
    </source>
</evidence>
<keyword evidence="2" id="KW-1185">Reference proteome</keyword>
<comment type="caution">
    <text evidence="1">The sequence shown here is derived from an EMBL/GenBank/DDBJ whole genome shotgun (WGS) entry which is preliminary data.</text>
</comment>
<accession>A0A8T0FTX2</accession>
<sequence>MDAAALVAMKIDLYLYASEMQNLHPVCPEMAFSCTIRRMRYCHEQKQTHLKVKLDMSECPKQRQSKEASVAACYKHVISELGMFI</sequence>
<dbReference type="EMBL" id="JABXBU010000003">
    <property type="protein sequence ID" value="KAF8793119.1"/>
    <property type="molecule type" value="Genomic_DNA"/>
</dbReference>
<evidence type="ECO:0000313" key="1">
    <source>
        <dbReference type="EMBL" id="KAF8793119.1"/>
    </source>
</evidence>
<dbReference type="AlphaFoldDB" id="A0A8T0FTX2"/>
<gene>
    <name evidence="1" type="ORF">HNY73_004642</name>
</gene>
<name>A0A8T0FTX2_ARGBR</name>
<organism evidence="1 2">
    <name type="scientific">Argiope bruennichi</name>
    <name type="common">Wasp spider</name>
    <name type="synonym">Aranea bruennichi</name>
    <dbReference type="NCBI Taxonomy" id="94029"/>
    <lineage>
        <taxon>Eukaryota</taxon>
        <taxon>Metazoa</taxon>
        <taxon>Ecdysozoa</taxon>
        <taxon>Arthropoda</taxon>
        <taxon>Chelicerata</taxon>
        <taxon>Arachnida</taxon>
        <taxon>Araneae</taxon>
        <taxon>Araneomorphae</taxon>
        <taxon>Entelegynae</taxon>
        <taxon>Araneoidea</taxon>
        <taxon>Araneidae</taxon>
        <taxon>Argiope</taxon>
    </lineage>
</organism>
<reference evidence="1" key="2">
    <citation type="submission" date="2020-06" db="EMBL/GenBank/DDBJ databases">
        <authorList>
            <person name="Sheffer M."/>
        </authorList>
    </citation>
    <scope>NUCLEOTIDE SEQUENCE</scope>
</reference>
<proteinExistence type="predicted"/>